<evidence type="ECO:0000313" key="2">
    <source>
        <dbReference type="EMBL" id="ODV97572.1"/>
    </source>
</evidence>
<dbReference type="Proteomes" id="UP000094236">
    <property type="component" value="Unassembled WGS sequence"/>
</dbReference>
<evidence type="ECO:0000259" key="1">
    <source>
        <dbReference type="Pfam" id="PF16457"/>
    </source>
</evidence>
<protein>
    <recommendedName>
        <fullName evidence="1">PH domain-containing protein</fullName>
    </recommendedName>
</protein>
<organism evidence="2 3">
    <name type="scientific">Pachysolen tannophilus NRRL Y-2460</name>
    <dbReference type="NCBI Taxonomy" id="669874"/>
    <lineage>
        <taxon>Eukaryota</taxon>
        <taxon>Fungi</taxon>
        <taxon>Dikarya</taxon>
        <taxon>Ascomycota</taxon>
        <taxon>Saccharomycotina</taxon>
        <taxon>Pichiomycetes</taxon>
        <taxon>Pachysolenaceae</taxon>
        <taxon>Pachysolen</taxon>
    </lineage>
</organism>
<reference evidence="3" key="1">
    <citation type="submission" date="2016-05" db="EMBL/GenBank/DDBJ databases">
        <title>Comparative genomics of biotechnologically important yeasts.</title>
        <authorList>
            <consortium name="DOE Joint Genome Institute"/>
            <person name="Riley R."/>
            <person name="Haridas S."/>
            <person name="Wolfe K.H."/>
            <person name="Lopes M.R."/>
            <person name="Hittinger C.T."/>
            <person name="Goker M."/>
            <person name="Salamov A."/>
            <person name="Wisecaver J."/>
            <person name="Long T.M."/>
            <person name="Aerts A.L."/>
            <person name="Barry K."/>
            <person name="Choi C."/>
            <person name="Clum A."/>
            <person name="Coughlan A.Y."/>
            <person name="Deshpande S."/>
            <person name="Douglass A.P."/>
            <person name="Hanson S.J."/>
            <person name="Klenk H.-P."/>
            <person name="Labutti K."/>
            <person name="Lapidus A."/>
            <person name="Lindquist E."/>
            <person name="Lipzen A."/>
            <person name="Meier-Kolthoff J.P."/>
            <person name="Ohm R.A."/>
            <person name="Otillar R.P."/>
            <person name="Pangilinan J."/>
            <person name="Peng Y."/>
            <person name="Rokas A."/>
            <person name="Rosa C.A."/>
            <person name="Scheuner C."/>
            <person name="Sibirny A.A."/>
            <person name="Slot J.C."/>
            <person name="Stielow J.B."/>
            <person name="Sun H."/>
            <person name="Kurtzman C.P."/>
            <person name="Blackwell M."/>
            <person name="Grigoriev I.V."/>
            <person name="Jeffries T.W."/>
        </authorList>
    </citation>
    <scope>NUCLEOTIDE SEQUENCE [LARGE SCALE GENOMIC DNA]</scope>
    <source>
        <strain evidence="3">NRRL Y-2460</strain>
    </source>
</reference>
<dbReference type="AlphaFoldDB" id="A0A1E4U0P4"/>
<dbReference type="STRING" id="669874.A0A1E4U0P4"/>
<dbReference type="EMBL" id="KV454011">
    <property type="protein sequence ID" value="ODV97572.1"/>
    <property type="molecule type" value="Genomic_DNA"/>
</dbReference>
<dbReference type="InterPro" id="IPR001849">
    <property type="entry name" value="PH_domain"/>
</dbReference>
<dbReference type="InterPro" id="IPR011993">
    <property type="entry name" value="PH-like_dom_sf"/>
</dbReference>
<name>A0A1E4U0P4_PACTA</name>
<dbReference type="Pfam" id="PF16457">
    <property type="entry name" value="PH_12"/>
    <property type="match status" value="1"/>
</dbReference>
<dbReference type="Gene3D" id="2.30.29.30">
    <property type="entry name" value="Pleckstrin-homology domain (PH domain)/Phosphotyrosine-binding domain (PTB)"/>
    <property type="match status" value="1"/>
</dbReference>
<keyword evidence="3" id="KW-1185">Reference proteome</keyword>
<gene>
    <name evidence="2" type="ORF">PACTADRAFT_47465</name>
</gene>
<evidence type="ECO:0000313" key="3">
    <source>
        <dbReference type="Proteomes" id="UP000094236"/>
    </source>
</evidence>
<sequence length="657" mass="74459">MVDNTTTINHKVNEFIRKNPSATLDVQSSQKLLENLKTHIVGSDKLEKVNSIVILSKLVEILPQSEELSLVLDEKFYQCLFSIVSPNLQAATFDCILIFSIALLKGSISTNTIPVLNAICKNIQIVDVITAKLISGNTFSTISFSIQFISRLLSSAVEKKFGELIVFMKTIRDSTFFMSITALTEDSSLFGKFGKDIQDLTRSIINCKRCLNTENYHTKSKNYHLYVHELLELYAKNLNPSVSQSTRFDYVTAGLSSDPKRYILENYSITNLIDIISFLHDPNLTFKKEYSEQLIFADESSCFPLSIAAMAVSDFLFDDVLLTKNYINLKNRLYSVDSLFYVGMLQMLRIWKTSNAEAKDVPIIIKSIHTAYTHADTALGSGSSMGEVLGALNKFSYADLRKIQLREIRERHSAAWMNTSFDKFLQSEVMNFIKEQRLLNLSKGSWVYAENPVRIQQQQQAQNNTGSRKPQMYFLILSPNNLAIIYKEFKSKSKQTPNIDKTGHVLDINSIANFEATPVDNGKQVPENSRLITIKSKSSYEKITLIGKNKKTLLSFYTDTKEASYIWLDGLKLLANSKFEELSEDTQNQIKVLVDVRKNAQLISLDDTNSGTGAIAKDFTTENRSNSSIVEDHHHMKNADLYDFDLLKRISGECYYN</sequence>
<proteinExistence type="predicted"/>
<accession>A0A1E4U0P4</accession>
<dbReference type="OrthoDB" id="28413at2759"/>
<feature type="domain" description="PH" evidence="1">
    <location>
        <begin position="433"/>
        <end position="575"/>
    </location>
</feature>